<dbReference type="GO" id="GO:0004604">
    <property type="term" value="F:phosphoadenylyl-sulfate reductase (thioredoxin) activity"/>
    <property type="evidence" value="ECO:0007669"/>
    <property type="project" value="UniProtKB-UniRule"/>
</dbReference>
<dbReference type="STRING" id="329726.AM1_0350"/>
<feature type="domain" description="Phosphoadenosine phosphosulphate reductase" evidence="4">
    <location>
        <begin position="42"/>
        <end position="217"/>
    </location>
</feature>
<keyword evidence="2 3" id="KW-0560">Oxidoreductase</keyword>
<comment type="catalytic activity">
    <reaction evidence="3">
        <text>[thioredoxin]-disulfide + sulfite + adenosine 3',5'-bisphosphate + 2 H(+) = [thioredoxin]-dithiol + 3'-phosphoadenylyl sulfate</text>
        <dbReference type="Rhea" id="RHEA:11724"/>
        <dbReference type="Rhea" id="RHEA-COMP:10698"/>
        <dbReference type="Rhea" id="RHEA-COMP:10700"/>
        <dbReference type="ChEBI" id="CHEBI:15378"/>
        <dbReference type="ChEBI" id="CHEBI:17359"/>
        <dbReference type="ChEBI" id="CHEBI:29950"/>
        <dbReference type="ChEBI" id="CHEBI:50058"/>
        <dbReference type="ChEBI" id="CHEBI:58339"/>
        <dbReference type="ChEBI" id="CHEBI:58343"/>
        <dbReference type="EC" id="1.8.4.8"/>
    </reaction>
</comment>
<comment type="similarity">
    <text evidence="1 3">Belongs to the PAPS reductase family. CysH subfamily.</text>
</comment>
<feature type="active site" description="Nucleophile; cysteine thiosulfonate intermediate" evidence="3">
    <location>
        <position position="238"/>
    </location>
</feature>
<gene>
    <name evidence="3 5" type="primary">cysH</name>
    <name evidence="5" type="ordered locus">AM1_0350</name>
</gene>
<dbReference type="Gene3D" id="3.40.50.620">
    <property type="entry name" value="HUPs"/>
    <property type="match status" value="1"/>
</dbReference>
<dbReference type="HOGENOM" id="CLU_044089_0_1_3"/>
<dbReference type="Proteomes" id="UP000000268">
    <property type="component" value="Chromosome"/>
</dbReference>
<comment type="subcellular location">
    <subcellularLocation>
        <location evidence="3">Cytoplasm</location>
    </subcellularLocation>
</comment>
<dbReference type="Pfam" id="PF01507">
    <property type="entry name" value="PAPS_reduct"/>
    <property type="match status" value="1"/>
</dbReference>
<dbReference type="AlphaFoldDB" id="B0C9W9"/>
<dbReference type="GO" id="GO:0019379">
    <property type="term" value="P:sulfate assimilation, phosphoadenylyl sulfate reduction by phosphoadenylyl-sulfate reductase (thioredoxin)"/>
    <property type="evidence" value="ECO:0007669"/>
    <property type="project" value="UniProtKB-UniRule"/>
</dbReference>
<evidence type="ECO:0000256" key="1">
    <source>
        <dbReference type="ARBA" id="ARBA00009732"/>
    </source>
</evidence>
<dbReference type="RefSeq" id="WP_012161019.1">
    <property type="nucleotide sequence ID" value="NC_009925.1"/>
</dbReference>
<dbReference type="GO" id="GO:0005737">
    <property type="term" value="C:cytoplasm"/>
    <property type="evidence" value="ECO:0007669"/>
    <property type="project" value="UniProtKB-SubCell"/>
</dbReference>
<dbReference type="NCBIfam" id="NF002537">
    <property type="entry name" value="PRK02090.1"/>
    <property type="match status" value="1"/>
</dbReference>
<evidence type="ECO:0000259" key="4">
    <source>
        <dbReference type="Pfam" id="PF01507"/>
    </source>
</evidence>
<dbReference type="SUPFAM" id="SSF52402">
    <property type="entry name" value="Adenine nucleotide alpha hydrolases-like"/>
    <property type="match status" value="1"/>
</dbReference>
<keyword evidence="3" id="KW-0963">Cytoplasm</keyword>
<organism evidence="5 6">
    <name type="scientific">Acaryochloris marina (strain MBIC 11017)</name>
    <dbReference type="NCBI Taxonomy" id="329726"/>
    <lineage>
        <taxon>Bacteria</taxon>
        <taxon>Bacillati</taxon>
        <taxon>Cyanobacteriota</taxon>
        <taxon>Cyanophyceae</taxon>
        <taxon>Acaryochloridales</taxon>
        <taxon>Acaryochloridaceae</taxon>
        <taxon>Acaryochloris</taxon>
    </lineage>
</organism>
<name>B0C9W9_ACAM1</name>
<dbReference type="KEGG" id="amr:AM1_0350"/>
<dbReference type="InterPro" id="IPR011800">
    <property type="entry name" value="PAPS_reductase_CysH"/>
</dbReference>
<dbReference type="InterPro" id="IPR002500">
    <property type="entry name" value="PAPS_reduct_dom"/>
</dbReference>
<comment type="pathway">
    <text evidence="3">Sulfur metabolism; hydrogen sulfide biosynthesis; sulfite from sulfate: step 3/3.</text>
</comment>
<protein>
    <recommendedName>
        <fullName evidence="3">Phosphoadenosine 5'-phosphosulfate reductase</fullName>
        <shortName evidence="3">PAPS reductase</shortName>
        <ecNumber evidence="3">1.8.4.8</ecNumber>
    </recommendedName>
    <alternativeName>
        <fullName evidence="3">3'-phosphoadenylylsulfate reductase</fullName>
    </alternativeName>
    <alternativeName>
        <fullName evidence="3">PAPS reductase, thioredoxin dependent</fullName>
    </alternativeName>
    <alternativeName>
        <fullName evidence="3">PAPS sulfotransferase</fullName>
    </alternativeName>
    <alternativeName>
        <fullName evidence="3">PAdoPS reductase</fullName>
    </alternativeName>
</protein>
<dbReference type="InterPro" id="IPR004511">
    <property type="entry name" value="PAPS/APS_Rdtase"/>
</dbReference>
<dbReference type="GO" id="GO:0070814">
    <property type="term" value="P:hydrogen sulfide biosynthetic process"/>
    <property type="evidence" value="ECO:0007669"/>
    <property type="project" value="UniProtKB-UniRule"/>
</dbReference>
<reference evidence="5 6" key="1">
    <citation type="journal article" date="2008" name="Proc. Natl. Acad. Sci. U.S.A.">
        <title>Niche adaptation and genome expansion in the chlorophyll d-producing cyanobacterium Acaryochloris marina.</title>
        <authorList>
            <person name="Swingley W.D."/>
            <person name="Chen M."/>
            <person name="Cheung P.C."/>
            <person name="Conrad A.L."/>
            <person name="Dejesa L.C."/>
            <person name="Hao J."/>
            <person name="Honchak B.M."/>
            <person name="Karbach L.E."/>
            <person name="Kurdoglu A."/>
            <person name="Lahiri S."/>
            <person name="Mastrian S.D."/>
            <person name="Miyashita H."/>
            <person name="Page L."/>
            <person name="Ramakrishna P."/>
            <person name="Satoh S."/>
            <person name="Sattley W.M."/>
            <person name="Shimada Y."/>
            <person name="Taylor H.L."/>
            <person name="Tomo T."/>
            <person name="Tsuchiya T."/>
            <person name="Wang Z.T."/>
            <person name="Raymond J."/>
            <person name="Mimuro M."/>
            <person name="Blankenship R.E."/>
            <person name="Touchman J.W."/>
        </authorList>
    </citation>
    <scope>NUCLEOTIDE SEQUENCE [LARGE SCALE GENOMIC DNA]</scope>
    <source>
        <strain evidence="6">MBIC 11017</strain>
    </source>
</reference>
<dbReference type="EMBL" id="CP000828">
    <property type="protein sequence ID" value="ABW25409.1"/>
    <property type="molecule type" value="Genomic_DNA"/>
</dbReference>
<accession>B0C9W9</accession>
<evidence type="ECO:0000313" key="5">
    <source>
        <dbReference type="EMBL" id="ABW25409.1"/>
    </source>
</evidence>
<dbReference type="InterPro" id="IPR014729">
    <property type="entry name" value="Rossmann-like_a/b/a_fold"/>
</dbReference>
<dbReference type="NCBIfam" id="TIGR02057">
    <property type="entry name" value="PAPS_reductase"/>
    <property type="match status" value="1"/>
</dbReference>
<evidence type="ECO:0000313" key="6">
    <source>
        <dbReference type="Proteomes" id="UP000000268"/>
    </source>
</evidence>
<keyword evidence="6" id="KW-1185">Reference proteome</keyword>
<dbReference type="PANTHER" id="PTHR46509:SF1">
    <property type="entry name" value="PHOSPHOADENOSINE PHOSPHOSULFATE REDUCTASE"/>
    <property type="match status" value="1"/>
</dbReference>
<sequence length="242" mass="27753">MDPCIETPKQQTVDIDQLNQQLDKAHPKSILTWCLENLPEGLIQSTAFGASGMVIMDLLYKDLNPNPSIPVLFLDTLHHFPETLKLANDAQAHYGVDLQIFRPQGVTSRAEFAQHYGEQLWETDLEQFHQLTKVEPLRRGLEQLQVATWITGRRRDQSSTRAKMPIFECDRDGRLKVNPLANWSYKDVWNYLVNNQVLYNPLYDQGYASIGDEPLTTMTKPGEEERAGRWRGKARTECGMHA</sequence>
<dbReference type="PIRSF" id="PIRSF000857">
    <property type="entry name" value="PAPS_reductase"/>
    <property type="match status" value="1"/>
</dbReference>
<dbReference type="EC" id="1.8.4.8" evidence="3"/>
<dbReference type="PANTHER" id="PTHR46509">
    <property type="entry name" value="PHOSPHOADENOSINE PHOSPHOSULFATE REDUCTASE"/>
    <property type="match status" value="1"/>
</dbReference>
<dbReference type="HAMAP" id="MF_00063">
    <property type="entry name" value="CysH"/>
    <property type="match status" value="1"/>
</dbReference>
<dbReference type="UniPathway" id="UPA00140">
    <property type="reaction ID" value="UER00206"/>
</dbReference>
<comment type="caution">
    <text evidence="3">Lacks conserved residue(s) required for the propagation of feature annotation.</text>
</comment>
<dbReference type="NCBIfam" id="TIGR00434">
    <property type="entry name" value="cysH"/>
    <property type="match status" value="1"/>
</dbReference>
<dbReference type="eggNOG" id="COG0175">
    <property type="taxonomic scope" value="Bacteria"/>
</dbReference>
<evidence type="ECO:0000256" key="2">
    <source>
        <dbReference type="ARBA" id="ARBA00023002"/>
    </source>
</evidence>
<proteinExistence type="inferred from homology"/>
<dbReference type="CDD" id="cd23945">
    <property type="entry name" value="PAPS_reductase"/>
    <property type="match status" value="1"/>
</dbReference>
<comment type="function">
    <text evidence="3">Catalyzes the formation of sulfite from phosphoadenosine 5'-phosphosulfate (PAPS) using thioredoxin as an electron donor.</text>
</comment>
<dbReference type="OrthoDB" id="9772604at2"/>
<evidence type="ECO:0000256" key="3">
    <source>
        <dbReference type="HAMAP-Rule" id="MF_00063"/>
    </source>
</evidence>